<dbReference type="GO" id="GO:0005524">
    <property type="term" value="F:ATP binding"/>
    <property type="evidence" value="ECO:0007669"/>
    <property type="project" value="UniProtKB-UniRule"/>
</dbReference>
<dbReference type="InterPro" id="IPR027417">
    <property type="entry name" value="P-loop_NTPase"/>
</dbReference>
<proteinExistence type="inferred from homology"/>
<keyword evidence="2 3" id="KW-0505">Motor protein</keyword>
<dbReference type="Pfam" id="PF00225">
    <property type="entry name" value="Kinesin"/>
    <property type="match status" value="1"/>
</dbReference>
<dbReference type="EMBL" id="LGRX02034851">
    <property type="protein sequence ID" value="KAK3236774.1"/>
    <property type="molecule type" value="Genomic_DNA"/>
</dbReference>
<dbReference type="SMART" id="SM00129">
    <property type="entry name" value="KISc"/>
    <property type="match status" value="1"/>
</dbReference>
<accession>A0AAE0BIR8</accession>
<evidence type="ECO:0000256" key="1">
    <source>
        <dbReference type="ARBA" id="ARBA00023054"/>
    </source>
</evidence>
<dbReference type="PRINTS" id="PR00380">
    <property type="entry name" value="KINESINHEAVY"/>
</dbReference>
<keyword evidence="1" id="KW-0175">Coiled coil</keyword>
<keyword evidence="6" id="KW-1185">Reference proteome</keyword>
<evidence type="ECO:0000313" key="6">
    <source>
        <dbReference type="Proteomes" id="UP001190700"/>
    </source>
</evidence>
<evidence type="ECO:0000313" key="5">
    <source>
        <dbReference type="EMBL" id="KAK3236774.1"/>
    </source>
</evidence>
<dbReference type="AlphaFoldDB" id="A0AAE0BIR8"/>
<comment type="similarity">
    <text evidence="3">Belongs to the TRAFAC class myosin-kinesin ATPase superfamily. Kinesin family.</text>
</comment>
<sequence>MDIDKVKVIVRLRPESGRSIWEVNGNTLTSTRAVQGKATRFSFDGVYDEKSTSEEIYEAHIKRLTDAACQGLNGTVFAYGQTGAGKTHTIRGDEATPGIMPQAISDLFDIIKRNPDTQFLMRVSYVEIYNEEVRDLLSPSTVELKLREVTKGCFQAAGLIEPVVTLEAEVLELMRQGDHRRSVGSTLMNAQSSRSHAIFRISIESTSSGSALSRARVWLAFVARHSHVLVYGLP</sequence>
<organism evidence="5 6">
    <name type="scientific">Cymbomonas tetramitiformis</name>
    <dbReference type="NCBI Taxonomy" id="36881"/>
    <lineage>
        <taxon>Eukaryota</taxon>
        <taxon>Viridiplantae</taxon>
        <taxon>Chlorophyta</taxon>
        <taxon>Pyramimonadophyceae</taxon>
        <taxon>Pyramimonadales</taxon>
        <taxon>Pyramimonadaceae</taxon>
        <taxon>Cymbomonas</taxon>
    </lineage>
</organism>
<feature type="domain" description="Kinesin motor" evidence="4">
    <location>
        <begin position="5"/>
        <end position="234"/>
    </location>
</feature>
<feature type="binding site" evidence="3">
    <location>
        <begin position="80"/>
        <end position="87"/>
    </location>
    <ligand>
        <name>ATP</name>
        <dbReference type="ChEBI" id="CHEBI:30616"/>
    </ligand>
</feature>
<dbReference type="InterPro" id="IPR036961">
    <property type="entry name" value="Kinesin_motor_dom_sf"/>
</dbReference>
<reference evidence="5 6" key="1">
    <citation type="journal article" date="2015" name="Genome Biol. Evol.">
        <title>Comparative Genomics of a Bacterivorous Green Alga Reveals Evolutionary Causalities and Consequences of Phago-Mixotrophic Mode of Nutrition.</title>
        <authorList>
            <person name="Burns J.A."/>
            <person name="Paasch A."/>
            <person name="Narechania A."/>
            <person name="Kim E."/>
        </authorList>
    </citation>
    <scope>NUCLEOTIDE SEQUENCE [LARGE SCALE GENOMIC DNA]</scope>
    <source>
        <strain evidence="5 6">PLY_AMNH</strain>
    </source>
</reference>
<keyword evidence="3" id="KW-0547">Nucleotide-binding</keyword>
<gene>
    <name evidence="5" type="ORF">CYMTET_53104</name>
</gene>
<evidence type="ECO:0000259" key="4">
    <source>
        <dbReference type="PROSITE" id="PS50067"/>
    </source>
</evidence>
<dbReference type="GO" id="GO:0003777">
    <property type="term" value="F:microtubule motor activity"/>
    <property type="evidence" value="ECO:0007669"/>
    <property type="project" value="InterPro"/>
</dbReference>
<protein>
    <recommendedName>
        <fullName evidence="4">Kinesin motor domain-containing protein</fullName>
    </recommendedName>
</protein>
<dbReference type="PANTHER" id="PTHR47968">
    <property type="entry name" value="CENTROMERE PROTEIN E"/>
    <property type="match status" value="1"/>
</dbReference>
<name>A0AAE0BIR8_9CHLO</name>
<dbReference type="SUPFAM" id="SSF52540">
    <property type="entry name" value="P-loop containing nucleoside triphosphate hydrolases"/>
    <property type="match status" value="1"/>
</dbReference>
<evidence type="ECO:0000256" key="2">
    <source>
        <dbReference type="ARBA" id="ARBA00023175"/>
    </source>
</evidence>
<comment type="caution">
    <text evidence="5">The sequence shown here is derived from an EMBL/GenBank/DDBJ whole genome shotgun (WGS) entry which is preliminary data.</text>
</comment>
<dbReference type="Proteomes" id="UP001190700">
    <property type="component" value="Unassembled WGS sequence"/>
</dbReference>
<dbReference type="PROSITE" id="PS50067">
    <property type="entry name" value="KINESIN_MOTOR_2"/>
    <property type="match status" value="1"/>
</dbReference>
<keyword evidence="3" id="KW-0067">ATP-binding</keyword>
<evidence type="ECO:0000256" key="3">
    <source>
        <dbReference type="PROSITE-ProRule" id="PRU00283"/>
    </source>
</evidence>
<dbReference type="InterPro" id="IPR001752">
    <property type="entry name" value="Kinesin_motor_dom"/>
</dbReference>
<dbReference type="GO" id="GO:0008017">
    <property type="term" value="F:microtubule binding"/>
    <property type="evidence" value="ECO:0007669"/>
    <property type="project" value="InterPro"/>
</dbReference>
<dbReference type="PANTHER" id="PTHR47968:SF75">
    <property type="entry name" value="CENTROMERE-ASSOCIATED PROTEIN E"/>
    <property type="match status" value="1"/>
</dbReference>
<dbReference type="GO" id="GO:0007018">
    <property type="term" value="P:microtubule-based movement"/>
    <property type="evidence" value="ECO:0007669"/>
    <property type="project" value="InterPro"/>
</dbReference>
<dbReference type="Gene3D" id="3.40.850.10">
    <property type="entry name" value="Kinesin motor domain"/>
    <property type="match status" value="1"/>
</dbReference>
<dbReference type="InterPro" id="IPR027640">
    <property type="entry name" value="Kinesin-like_fam"/>
</dbReference>